<evidence type="ECO:0000313" key="3">
    <source>
        <dbReference type="EMBL" id="RUS28838.1"/>
    </source>
</evidence>
<protein>
    <submittedName>
        <fullName evidence="3">N-acetylglucosaminyl transferase component-domain-containing protein</fullName>
    </submittedName>
</protein>
<dbReference type="Pfam" id="PF05024">
    <property type="entry name" value="Gpi1"/>
    <property type="match status" value="1"/>
</dbReference>
<name>A0A433QG84_9FUNG</name>
<feature type="transmembrane region" description="Helical" evidence="2">
    <location>
        <begin position="702"/>
        <end position="726"/>
    </location>
</feature>
<evidence type="ECO:0000313" key="4">
    <source>
        <dbReference type="Proteomes" id="UP000274822"/>
    </source>
</evidence>
<keyword evidence="4" id="KW-1185">Reference proteome</keyword>
<dbReference type="AlphaFoldDB" id="A0A433QG84"/>
<dbReference type="GO" id="GO:0006506">
    <property type="term" value="P:GPI anchor biosynthetic process"/>
    <property type="evidence" value="ECO:0007669"/>
    <property type="project" value="InterPro"/>
</dbReference>
<feature type="transmembrane region" description="Helical" evidence="2">
    <location>
        <begin position="732"/>
        <end position="756"/>
    </location>
</feature>
<organism evidence="3 4">
    <name type="scientific">Jimgerdemannia flammicorona</name>
    <dbReference type="NCBI Taxonomy" id="994334"/>
    <lineage>
        <taxon>Eukaryota</taxon>
        <taxon>Fungi</taxon>
        <taxon>Fungi incertae sedis</taxon>
        <taxon>Mucoromycota</taxon>
        <taxon>Mucoromycotina</taxon>
        <taxon>Endogonomycetes</taxon>
        <taxon>Endogonales</taxon>
        <taxon>Endogonaceae</taxon>
        <taxon>Jimgerdemannia</taxon>
    </lineage>
</organism>
<dbReference type="PANTHER" id="PTHR21329:SF3">
    <property type="entry name" value="PHOSPHATIDYLINOSITOL N-ACETYLGLUCOSAMINYLTRANSFERASE SUBUNIT Q"/>
    <property type="match status" value="1"/>
</dbReference>
<keyword evidence="3" id="KW-0808">Transferase</keyword>
<feature type="transmembrane region" description="Helical" evidence="2">
    <location>
        <begin position="43"/>
        <end position="61"/>
    </location>
</feature>
<keyword evidence="2" id="KW-0812">Transmembrane</keyword>
<dbReference type="PANTHER" id="PTHR21329">
    <property type="entry name" value="PHOSPHATIDYLINOSITOL N-ACETYLGLUCOSAMINYLTRANSFERASE SUBUNIT Q-RELATED"/>
    <property type="match status" value="1"/>
</dbReference>
<feature type="compositionally biased region" description="Polar residues" evidence="1">
    <location>
        <begin position="877"/>
        <end position="887"/>
    </location>
</feature>
<gene>
    <name evidence="3" type="ORF">BC938DRAFT_481387</name>
</gene>
<keyword evidence="2" id="KW-0472">Membrane</keyword>
<reference evidence="3 4" key="1">
    <citation type="journal article" date="2018" name="New Phytol.">
        <title>Phylogenomics of Endogonaceae and evolution of mycorrhizas within Mucoromycota.</title>
        <authorList>
            <person name="Chang Y."/>
            <person name="Desiro A."/>
            <person name="Na H."/>
            <person name="Sandor L."/>
            <person name="Lipzen A."/>
            <person name="Clum A."/>
            <person name="Barry K."/>
            <person name="Grigoriev I.V."/>
            <person name="Martin F.M."/>
            <person name="Stajich J.E."/>
            <person name="Smith M.E."/>
            <person name="Bonito G."/>
            <person name="Spatafora J.W."/>
        </authorList>
    </citation>
    <scope>NUCLEOTIDE SEQUENCE [LARGE SCALE GENOMIC DNA]</scope>
    <source>
        <strain evidence="3 4">AD002</strain>
    </source>
</reference>
<evidence type="ECO:0000256" key="2">
    <source>
        <dbReference type="SAM" id="Phobius"/>
    </source>
</evidence>
<dbReference type="EMBL" id="RBNJ01006054">
    <property type="protein sequence ID" value="RUS28838.1"/>
    <property type="molecule type" value="Genomic_DNA"/>
</dbReference>
<dbReference type="Proteomes" id="UP000274822">
    <property type="component" value="Unassembled WGS sequence"/>
</dbReference>
<dbReference type="InterPro" id="IPR007720">
    <property type="entry name" value="PigQ/GPI1"/>
</dbReference>
<evidence type="ECO:0000256" key="1">
    <source>
        <dbReference type="SAM" id="MobiDB-lite"/>
    </source>
</evidence>
<accession>A0A433QG84</accession>
<feature type="transmembrane region" description="Helical" evidence="2">
    <location>
        <begin position="456"/>
        <end position="478"/>
    </location>
</feature>
<proteinExistence type="predicted"/>
<comment type="caution">
    <text evidence="3">The sequence shown here is derived from an EMBL/GenBank/DDBJ whole genome shotgun (WGS) entry which is preliminary data.</text>
</comment>
<feature type="transmembrane region" description="Helical" evidence="2">
    <location>
        <begin position="534"/>
        <end position="555"/>
    </location>
</feature>
<dbReference type="GO" id="GO:0016740">
    <property type="term" value="F:transferase activity"/>
    <property type="evidence" value="ECO:0007669"/>
    <property type="project" value="UniProtKB-KW"/>
</dbReference>
<feature type="transmembrane region" description="Helical" evidence="2">
    <location>
        <begin position="626"/>
        <end position="645"/>
    </location>
</feature>
<feature type="region of interest" description="Disordered" evidence="1">
    <location>
        <begin position="848"/>
        <end position="911"/>
    </location>
</feature>
<dbReference type="GO" id="GO:0016020">
    <property type="term" value="C:membrane"/>
    <property type="evidence" value="ECO:0007669"/>
    <property type="project" value="InterPro"/>
</dbReference>
<feature type="transmembrane region" description="Helical" evidence="2">
    <location>
        <begin position="657"/>
        <end position="681"/>
    </location>
</feature>
<sequence>MAMKNEQMGDWLHLCKRVVVTSRDRTKAGDGTERGSNVPSMQILAALVLAFWLGYLTSYLELVNKAYDIVNDLPYTTHKRYLLYVLLGLTILFALILIPLERIATYESRRARDFMYHNPTPKVIRQSMSGTSAISKMFWPAHVCSPRTRSGFIVGWNVRSFTACVAAVVSDVELTDLENALSTFSTDTHTAFAQMSKICAVPPIVLGVFTAREKNDRRGNLKSNGQSKVHELFRSEGVREKKKSANLWITIEMMENYMPSLRSIYCCGFPYPNVSSEIIFYRQPNPTHLQYLSLEPLVLDISVDAVHPNQSVAAAMALGRNTNPATTAATGTTAHHNNLKTAAASAPPMSERDATTLRNMQRIVSHSRVMSLARDRETMNDMDVILNQINTSYYLEKGVNSLLRKTRRLRRHHDDHVRSILDGIHDLFATFVFWLYQSLFVRPARVLWWPLLRPAIVHPLMLVLFVVRLVAEGALFLLNLRFPKWILNGVALKDLSAAAQQIDLRLQQACFWPWQYMLLRRRNWANMATTRAQYISMWLVANDIIIGVAVGSFLINNSAYVADTFHEYLDHYMVNSLHDMIEWLMGWPAGLKLNSELDKFLGDLFLWLIKMWKVCMANIQPLTPTIVGLIGLSGVCGASMIFSLLSDLLAFMTLHVYWFYMVAARIFNWQLTILFSLFNLFQGKKRNMLRNRIDSCDYDLDQLLLGTILFTLLTFLFPTIIVYYLTFATSRVGVIFLQALMETMLAFLNHFPLFAIMLRFKDPGRLPGGLRFDICDENYFKTLNKPFLRLIHWLQSWLLPSQTTATNKTGKDPSHQLLAQQRLKADRTGDLTEDDDILSRVHGSGKVERGWSGDLDDPDTRDDQDLHTRRNARARSRPTSWASSSLGSKVEGEWLSTGTSNGGGATGGEPADPLQCHLFPVPASVETFKRSLPFTLRTALSHVWRADTPDTQTAVPYVA</sequence>
<dbReference type="GO" id="GO:0005783">
    <property type="term" value="C:endoplasmic reticulum"/>
    <property type="evidence" value="ECO:0007669"/>
    <property type="project" value="TreeGrafter"/>
</dbReference>
<keyword evidence="2" id="KW-1133">Transmembrane helix</keyword>
<feature type="transmembrane region" description="Helical" evidence="2">
    <location>
        <begin position="81"/>
        <end position="100"/>
    </location>
</feature>